<dbReference type="SUPFAM" id="SSF53335">
    <property type="entry name" value="S-adenosyl-L-methionine-dependent methyltransferases"/>
    <property type="match status" value="1"/>
</dbReference>
<keyword evidence="3 5" id="KW-0949">S-adenosyl-L-methionine</keyword>
<gene>
    <name evidence="7" type="ORF">OF122_13755</name>
</gene>
<evidence type="ECO:0000313" key="7">
    <source>
        <dbReference type="EMBL" id="UYQ71112.1"/>
    </source>
</evidence>
<keyword evidence="8" id="KW-1185">Reference proteome</keyword>
<dbReference type="PRINTS" id="PR02008">
    <property type="entry name" value="RCMTFAMILY"/>
</dbReference>
<feature type="binding site" evidence="5">
    <location>
        <position position="291"/>
    </location>
    <ligand>
        <name>S-adenosyl-L-methionine</name>
        <dbReference type="ChEBI" id="CHEBI:59789"/>
    </ligand>
</feature>
<feature type="active site" description="Nucleophile" evidence="5">
    <location>
        <position position="361"/>
    </location>
</feature>
<reference evidence="7" key="1">
    <citation type="submission" date="2022-10" db="EMBL/GenBank/DDBJ databases">
        <title>YIM 151497 complete genome.</title>
        <authorList>
            <person name="Chen X."/>
        </authorList>
    </citation>
    <scope>NUCLEOTIDE SEQUENCE</scope>
    <source>
        <strain evidence="7">YIM 151497</strain>
    </source>
</reference>
<dbReference type="InterPro" id="IPR054728">
    <property type="entry name" value="RsmB-like_ferredoxin"/>
</dbReference>
<dbReference type="EMBL" id="CP107716">
    <property type="protein sequence ID" value="UYQ71112.1"/>
    <property type="molecule type" value="Genomic_DNA"/>
</dbReference>
<feature type="domain" description="SAM-dependent MTase RsmB/NOP-type" evidence="6">
    <location>
        <begin position="146"/>
        <end position="429"/>
    </location>
</feature>
<dbReference type="InterPro" id="IPR023267">
    <property type="entry name" value="RCMT"/>
</dbReference>
<evidence type="ECO:0000256" key="3">
    <source>
        <dbReference type="ARBA" id="ARBA00022691"/>
    </source>
</evidence>
<dbReference type="Pfam" id="PF22458">
    <property type="entry name" value="RsmF-B_ferredox"/>
    <property type="match status" value="1"/>
</dbReference>
<name>A0ABY6INT0_9HYPH</name>
<dbReference type="CDD" id="cd02440">
    <property type="entry name" value="AdoMet_MTases"/>
    <property type="match status" value="1"/>
</dbReference>
<dbReference type="PROSITE" id="PS51686">
    <property type="entry name" value="SAM_MT_RSMB_NOP"/>
    <property type="match status" value="1"/>
</dbReference>
<accession>A0ABY6INT0</accession>
<dbReference type="RefSeq" id="WP_264224773.1">
    <property type="nucleotide sequence ID" value="NZ_CP107716.1"/>
</dbReference>
<evidence type="ECO:0000256" key="5">
    <source>
        <dbReference type="PROSITE-ProRule" id="PRU01023"/>
    </source>
</evidence>
<organism evidence="7 8">
    <name type="scientific">Pelagibacterium flavum</name>
    <dbReference type="NCBI Taxonomy" id="2984530"/>
    <lineage>
        <taxon>Bacteria</taxon>
        <taxon>Pseudomonadati</taxon>
        <taxon>Pseudomonadota</taxon>
        <taxon>Alphaproteobacteria</taxon>
        <taxon>Hyphomicrobiales</taxon>
        <taxon>Devosiaceae</taxon>
        <taxon>Pelagibacterium</taxon>
    </lineage>
</organism>
<dbReference type="InterPro" id="IPR001678">
    <property type="entry name" value="MeTrfase_RsmB-F_NOP2_dom"/>
</dbReference>
<proteinExistence type="inferred from homology"/>
<evidence type="ECO:0000256" key="4">
    <source>
        <dbReference type="ARBA" id="ARBA00022884"/>
    </source>
</evidence>
<feature type="binding site" evidence="5">
    <location>
        <position position="264"/>
    </location>
    <ligand>
        <name>S-adenosyl-L-methionine</name>
        <dbReference type="ChEBI" id="CHEBI:59789"/>
    </ligand>
</feature>
<dbReference type="GO" id="GO:0008168">
    <property type="term" value="F:methyltransferase activity"/>
    <property type="evidence" value="ECO:0007669"/>
    <property type="project" value="UniProtKB-KW"/>
</dbReference>
<keyword evidence="1 5" id="KW-0489">Methyltransferase</keyword>
<dbReference type="Gene3D" id="3.40.50.150">
    <property type="entry name" value="Vaccinia Virus protein VP39"/>
    <property type="match status" value="1"/>
</dbReference>
<keyword evidence="2 5" id="KW-0808">Transferase</keyword>
<keyword evidence="4 5" id="KW-0694">RNA-binding</keyword>
<evidence type="ECO:0000259" key="6">
    <source>
        <dbReference type="PROSITE" id="PS51686"/>
    </source>
</evidence>
<sequence>MRLPGRMAAAIEVLADMEARKRPASEALKGWALDHRFAGAGDRAAIGNLVYDALRKRASHAWRMGEDTPRALVLSVAVNDWNQDINALNQDFSTDRFAPESISEAEALKLSSDSAFDDAPDHVKADVPEWLAGPLERNFGADWIEQGRGMTTRPPLDMRVNRLKADRARVEKSLSRFAPQPTAIAPDGLRLPSGPNDARTANVQADEGYQKGWFEIQDEGSQIVALLAGAQMGEQVLDLCAGAGGKTLALAAAMGNTGQIFAYDTQRTRLAPIHERLKRNGVRNAQVRNPDDGALDDLVGKMDRVVIDAPCTGTGTWRRRPDTKWKLTPAQLEARLADQVQVLDEAVRFLKPGGQLVYITCSILPEENDDQIKAFLERHEGFTLVSLPERWDALFPGAPKPLSTNGNTITLTPAATDTDGFFCAVLTRG</sequence>
<dbReference type="PANTHER" id="PTHR22807">
    <property type="entry name" value="NOP2 YEAST -RELATED NOL1/NOP2/FMU SUN DOMAIN-CONTAINING"/>
    <property type="match status" value="1"/>
</dbReference>
<evidence type="ECO:0000256" key="2">
    <source>
        <dbReference type="ARBA" id="ARBA00022679"/>
    </source>
</evidence>
<dbReference type="InterPro" id="IPR029063">
    <property type="entry name" value="SAM-dependent_MTases_sf"/>
</dbReference>
<feature type="binding site" evidence="5">
    <location>
        <position position="308"/>
    </location>
    <ligand>
        <name>S-adenosyl-L-methionine</name>
        <dbReference type="ChEBI" id="CHEBI:59789"/>
    </ligand>
</feature>
<protein>
    <submittedName>
        <fullName evidence="7">RsmB/NOP family class I SAM-dependent RNA methyltransferase</fullName>
    </submittedName>
</protein>
<evidence type="ECO:0000313" key="8">
    <source>
        <dbReference type="Proteomes" id="UP001163882"/>
    </source>
</evidence>
<evidence type="ECO:0000256" key="1">
    <source>
        <dbReference type="ARBA" id="ARBA00022603"/>
    </source>
</evidence>
<comment type="caution">
    <text evidence="5">Lacks conserved residue(s) required for the propagation of feature annotation.</text>
</comment>
<dbReference type="InterPro" id="IPR049560">
    <property type="entry name" value="MeTrfase_RsmB-F_NOP2_cat"/>
</dbReference>
<dbReference type="PANTHER" id="PTHR22807:SF53">
    <property type="entry name" value="RIBOSOMAL RNA SMALL SUBUNIT METHYLTRANSFERASE B-RELATED"/>
    <property type="match status" value="1"/>
</dbReference>
<dbReference type="Pfam" id="PF01189">
    <property type="entry name" value="Methyltr_RsmB-F"/>
    <property type="match status" value="1"/>
</dbReference>
<dbReference type="Proteomes" id="UP001163882">
    <property type="component" value="Chromosome"/>
</dbReference>
<dbReference type="GO" id="GO:0032259">
    <property type="term" value="P:methylation"/>
    <property type="evidence" value="ECO:0007669"/>
    <property type="project" value="UniProtKB-KW"/>
</dbReference>
<comment type="similarity">
    <text evidence="5">Belongs to the class I-like SAM-binding methyltransferase superfamily. RsmB/NOP family.</text>
</comment>